<organism evidence="4 5">
    <name type="scientific">Weissella minor</name>
    <dbReference type="NCBI Taxonomy" id="1620"/>
    <lineage>
        <taxon>Bacteria</taxon>
        <taxon>Bacillati</taxon>
        <taxon>Bacillota</taxon>
        <taxon>Bacilli</taxon>
        <taxon>Lactobacillales</taxon>
        <taxon>Lactobacillaceae</taxon>
        <taxon>Weissella</taxon>
    </lineage>
</organism>
<dbReference type="PANTHER" id="PTHR43479:SF7">
    <property type="entry name" value="TETR-FAMILY TRANSCRIPTIONAL REGULATOR"/>
    <property type="match status" value="1"/>
</dbReference>
<dbReference type="EMBL" id="JQCD01000024">
    <property type="protein sequence ID" value="KRN76997.1"/>
    <property type="molecule type" value="Genomic_DNA"/>
</dbReference>
<evidence type="ECO:0000259" key="3">
    <source>
        <dbReference type="PROSITE" id="PS50977"/>
    </source>
</evidence>
<dbReference type="GO" id="GO:0003677">
    <property type="term" value="F:DNA binding"/>
    <property type="evidence" value="ECO:0007669"/>
    <property type="project" value="UniProtKB-UniRule"/>
</dbReference>
<keyword evidence="1 2" id="KW-0238">DNA-binding</keyword>
<dbReference type="Pfam" id="PF14278">
    <property type="entry name" value="TetR_C_8"/>
    <property type="match status" value="1"/>
</dbReference>
<dbReference type="PATRIC" id="fig|1620.3.peg.516"/>
<dbReference type="RefSeq" id="WP_057787878.1">
    <property type="nucleotide sequence ID" value="NZ_JQCD01000024.1"/>
</dbReference>
<evidence type="ECO:0000256" key="2">
    <source>
        <dbReference type="PROSITE-ProRule" id="PRU00335"/>
    </source>
</evidence>
<feature type="DNA-binding region" description="H-T-H motif" evidence="2">
    <location>
        <begin position="30"/>
        <end position="49"/>
    </location>
</feature>
<dbReference type="PANTHER" id="PTHR43479">
    <property type="entry name" value="ACREF/ENVCD OPERON REPRESSOR-RELATED"/>
    <property type="match status" value="1"/>
</dbReference>
<evidence type="ECO:0000313" key="5">
    <source>
        <dbReference type="Proteomes" id="UP000051673"/>
    </source>
</evidence>
<dbReference type="STRING" id="1620.IV67_GL000510"/>
<protein>
    <recommendedName>
        <fullName evidence="3">HTH tetR-type domain-containing protein</fullName>
    </recommendedName>
</protein>
<dbReference type="AlphaFoldDB" id="A0A0R2JNP7"/>
<keyword evidence="5" id="KW-1185">Reference proteome</keyword>
<dbReference type="InterPro" id="IPR009057">
    <property type="entry name" value="Homeodomain-like_sf"/>
</dbReference>
<accession>A0A0R2JNP7</accession>
<dbReference type="SUPFAM" id="SSF46689">
    <property type="entry name" value="Homeodomain-like"/>
    <property type="match status" value="1"/>
</dbReference>
<proteinExistence type="predicted"/>
<dbReference type="Gene3D" id="1.10.357.10">
    <property type="entry name" value="Tetracycline Repressor, domain 2"/>
    <property type="match status" value="1"/>
</dbReference>
<name>A0A0R2JNP7_9LACO</name>
<dbReference type="OrthoDB" id="9810250at2"/>
<dbReference type="Proteomes" id="UP000051673">
    <property type="component" value="Unassembled WGS sequence"/>
</dbReference>
<reference evidence="4 5" key="1">
    <citation type="journal article" date="2015" name="Genome Announc.">
        <title>Expanding the biotechnology potential of lactobacilli through comparative genomics of 213 strains and associated genera.</title>
        <authorList>
            <person name="Sun Z."/>
            <person name="Harris H.M."/>
            <person name="McCann A."/>
            <person name="Guo C."/>
            <person name="Argimon S."/>
            <person name="Zhang W."/>
            <person name="Yang X."/>
            <person name="Jeffery I.B."/>
            <person name="Cooney J.C."/>
            <person name="Kagawa T.F."/>
            <person name="Liu W."/>
            <person name="Song Y."/>
            <person name="Salvetti E."/>
            <person name="Wrobel A."/>
            <person name="Rasinkangas P."/>
            <person name="Parkhill J."/>
            <person name="Rea M.C."/>
            <person name="O'Sullivan O."/>
            <person name="Ritari J."/>
            <person name="Douillard F.P."/>
            <person name="Paul Ross R."/>
            <person name="Yang R."/>
            <person name="Briner A.E."/>
            <person name="Felis G.E."/>
            <person name="de Vos W.M."/>
            <person name="Barrangou R."/>
            <person name="Klaenhammer T.R."/>
            <person name="Caufield P.W."/>
            <person name="Cui Y."/>
            <person name="Zhang H."/>
            <person name="O'Toole P.W."/>
        </authorList>
    </citation>
    <scope>NUCLEOTIDE SEQUENCE [LARGE SCALE GENOMIC DNA]</scope>
    <source>
        <strain evidence="4 5">DSM 20014</strain>
    </source>
</reference>
<sequence length="200" mass="22907">MYTKKTQQTRTELLDAFIELLKQKDIGQISVIDIVNQAQVHRATFYRHFEDKFDLIQQAETDIFQSVDALFEQYVKNDPEIKIDTAGFNTYRVNLLHIFMDHADFINVMLGPNGDLTFENALYQKIYQLTELGFQTIYKLQTQATGKSEFIGHYAASAAFGVVRQWLKNPTISAQELSNLLDELTIKGLATTINDITLSE</sequence>
<dbReference type="Pfam" id="PF00440">
    <property type="entry name" value="TetR_N"/>
    <property type="match status" value="1"/>
</dbReference>
<dbReference type="PROSITE" id="PS50977">
    <property type="entry name" value="HTH_TETR_2"/>
    <property type="match status" value="1"/>
</dbReference>
<evidence type="ECO:0000256" key="1">
    <source>
        <dbReference type="ARBA" id="ARBA00023125"/>
    </source>
</evidence>
<evidence type="ECO:0000313" key="4">
    <source>
        <dbReference type="EMBL" id="KRN76997.1"/>
    </source>
</evidence>
<dbReference type="InterPro" id="IPR050624">
    <property type="entry name" value="HTH-type_Tx_Regulator"/>
</dbReference>
<feature type="domain" description="HTH tetR-type" evidence="3">
    <location>
        <begin position="7"/>
        <end position="67"/>
    </location>
</feature>
<dbReference type="InterPro" id="IPR039532">
    <property type="entry name" value="TetR_C_Firmicutes"/>
</dbReference>
<comment type="caution">
    <text evidence="4">The sequence shown here is derived from an EMBL/GenBank/DDBJ whole genome shotgun (WGS) entry which is preliminary data.</text>
</comment>
<gene>
    <name evidence="4" type="ORF">IV67_GL000510</name>
</gene>
<dbReference type="InterPro" id="IPR001647">
    <property type="entry name" value="HTH_TetR"/>
</dbReference>